<evidence type="ECO:0000313" key="2">
    <source>
        <dbReference type="Proteomes" id="UP000092460"/>
    </source>
</evidence>
<dbReference type="EMBL" id="JXJN01014216">
    <property type="status" value="NOT_ANNOTATED_CDS"/>
    <property type="molecule type" value="Genomic_DNA"/>
</dbReference>
<accession>A0A1B0BH85</accession>
<dbReference type="Proteomes" id="UP000092460">
    <property type="component" value="Unassembled WGS sequence"/>
</dbReference>
<dbReference type="EnsemblMetazoa" id="GPPI029975-RA">
    <property type="protein sequence ID" value="GPPI029975-PA"/>
    <property type="gene ID" value="GPPI029975"/>
</dbReference>
<dbReference type="VEuPathDB" id="VectorBase:GPPI029975"/>
<evidence type="ECO:0000313" key="1">
    <source>
        <dbReference type="EnsemblMetazoa" id="GPPI029975-PA"/>
    </source>
</evidence>
<reference evidence="2" key="1">
    <citation type="submission" date="2015-01" db="EMBL/GenBank/DDBJ databases">
        <authorList>
            <person name="Aksoy S."/>
            <person name="Warren W."/>
            <person name="Wilson R.K."/>
        </authorList>
    </citation>
    <scope>NUCLEOTIDE SEQUENCE [LARGE SCALE GENOMIC DNA]</scope>
    <source>
        <strain evidence="2">IAEA</strain>
    </source>
</reference>
<proteinExistence type="predicted"/>
<name>A0A1B0BH85_9MUSC</name>
<sequence>MSLMANTNIGKCPIIHTQPIDNLITEKIQLSYNPNKLLAFGECLWISHHPEEGNCVSTCNFYNGKWCSMCNEKTIAC</sequence>
<protein>
    <submittedName>
        <fullName evidence="1">Uncharacterized protein</fullName>
    </submittedName>
</protein>
<reference evidence="1" key="2">
    <citation type="submission" date="2020-05" db="UniProtKB">
        <authorList>
            <consortium name="EnsemblMetazoa"/>
        </authorList>
    </citation>
    <scope>IDENTIFICATION</scope>
    <source>
        <strain evidence="1">IAEA</strain>
    </source>
</reference>
<keyword evidence="2" id="KW-1185">Reference proteome</keyword>
<dbReference type="AlphaFoldDB" id="A0A1B0BH85"/>
<organism evidence="1 2">
    <name type="scientific">Glossina palpalis gambiensis</name>
    <dbReference type="NCBI Taxonomy" id="67801"/>
    <lineage>
        <taxon>Eukaryota</taxon>
        <taxon>Metazoa</taxon>
        <taxon>Ecdysozoa</taxon>
        <taxon>Arthropoda</taxon>
        <taxon>Hexapoda</taxon>
        <taxon>Insecta</taxon>
        <taxon>Pterygota</taxon>
        <taxon>Neoptera</taxon>
        <taxon>Endopterygota</taxon>
        <taxon>Diptera</taxon>
        <taxon>Brachycera</taxon>
        <taxon>Muscomorpha</taxon>
        <taxon>Hippoboscoidea</taxon>
        <taxon>Glossinidae</taxon>
        <taxon>Glossina</taxon>
    </lineage>
</organism>